<evidence type="ECO:0000256" key="1">
    <source>
        <dbReference type="ARBA" id="ARBA00004141"/>
    </source>
</evidence>
<dbReference type="InterPro" id="IPR023395">
    <property type="entry name" value="MCP_dom_sf"/>
</dbReference>
<keyword evidence="9" id="KW-1185">Reference proteome</keyword>
<dbReference type="InterPro" id="IPR018108">
    <property type="entry name" value="MCP_transmembrane"/>
</dbReference>
<keyword evidence="7" id="KW-1133">Transmembrane helix</keyword>
<dbReference type="InParanoid" id="G0R3U0"/>
<dbReference type="Gene3D" id="1.50.40.10">
    <property type="entry name" value="Mitochondrial carrier domain"/>
    <property type="match status" value="2"/>
</dbReference>
<dbReference type="GeneID" id="14903965"/>
<dbReference type="STRING" id="857967.G0R3U0"/>
<feature type="repeat" description="Solcar" evidence="5">
    <location>
        <begin position="350"/>
        <end position="436"/>
    </location>
</feature>
<dbReference type="AlphaFoldDB" id="G0R3U0"/>
<comment type="subcellular location">
    <subcellularLocation>
        <location evidence="1">Membrane</location>
        <topology evidence="1">Multi-pass membrane protein</topology>
    </subcellularLocation>
</comment>
<dbReference type="Pfam" id="PF00153">
    <property type="entry name" value="Mito_carr"/>
    <property type="match status" value="5"/>
</dbReference>
<evidence type="ECO:0000256" key="2">
    <source>
        <dbReference type="ARBA" id="ARBA00022692"/>
    </source>
</evidence>
<evidence type="ECO:0000256" key="4">
    <source>
        <dbReference type="ARBA" id="ARBA00023136"/>
    </source>
</evidence>
<keyword evidence="2 5" id="KW-0812">Transmembrane</keyword>
<dbReference type="GO" id="GO:0016020">
    <property type="term" value="C:membrane"/>
    <property type="evidence" value="ECO:0007669"/>
    <property type="project" value="UniProtKB-SubCell"/>
</dbReference>
<dbReference type="PROSITE" id="PS50920">
    <property type="entry name" value="SOLCAR"/>
    <property type="match status" value="5"/>
</dbReference>
<feature type="repeat" description="Solcar" evidence="5">
    <location>
        <begin position="108"/>
        <end position="197"/>
    </location>
</feature>
<feature type="transmembrane region" description="Helical" evidence="7">
    <location>
        <begin position="70"/>
        <end position="90"/>
    </location>
</feature>
<gene>
    <name evidence="8" type="ORF">IMG5_187160</name>
</gene>
<feature type="transmembrane region" description="Helical" evidence="7">
    <location>
        <begin position="350"/>
        <end position="373"/>
    </location>
</feature>
<keyword evidence="6" id="KW-0813">Transport</keyword>
<evidence type="ECO:0000256" key="7">
    <source>
        <dbReference type="SAM" id="Phobius"/>
    </source>
</evidence>
<sequence length="550" mass="62578">MNYNQNIEFQQIIIDFFSGLTGGVISVTACAPLDIIRTRLNMMNSENSKIKYTGFIDAFKKIKKLEGLKGFFKGYNATIVSVPLFHSLFFTSYNYLKSQINQIYGNQNLALQHLVSSIISGLICDIITNPLWVVKTRIQVQYMHQNQNHYNKGVLNTLIKIKNEEGIFALYKGLGASIIGLSHVAVYFPIYEYIKQLIQTQKNCQQLNFFDIFLASVSSKTIACCITYPHIVIRTRIINFLLDYNSLQNDSLQMNSHVMSIIKDLTAGSVAGLAICLSGHPFDTIKVRLQMEKNQTFSKCIISMYKQEGLFSYYKGMESPLVTVPLVNAFVFGSYELYKKLMHVENEDKFTFLNGLFAGFFTGFANCILIGPIELAKCRLQMQKNEKIHKGPFELFYKIYKKEGIKGIYRGTVATQFREIPCYGAQFASYEFFKGICIKYINEGKDITHLQTFIGGGFGGIMGWVASYPQDIIKTTLQCETGKIQELDGGFSRVGKQIWQNEGFFGFWRGFSACLTRAFYANAIGFLAYENAKSYLQQDIDDKIEKLNQF</sequence>
<feature type="transmembrane region" description="Helical" evidence="7">
    <location>
        <begin position="12"/>
        <end position="33"/>
    </location>
</feature>
<dbReference type="Proteomes" id="UP000008983">
    <property type="component" value="Unassembled WGS sequence"/>
</dbReference>
<protein>
    <submittedName>
        <fullName evidence="8">Mitochondrial carrier protein, putative</fullName>
    </submittedName>
</protein>
<reference evidence="8 9" key="1">
    <citation type="submission" date="2011-07" db="EMBL/GenBank/DDBJ databases">
        <authorList>
            <person name="Coyne R."/>
            <person name="Brami D."/>
            <person name="Johnson J."/>
            <person name="Hostetler J."/>
            <person name="Hannick L."/>
            <person name="Clark T."/>
            <person name="Cassidy-Hanley D."/>
            <person name="Inman J."/>
        </authorList>
    </citation>
    <scope>NUCLEOTIDE SEQUENCE [LARGE SCALE GENOMIC DNA]</scope>
    <source>
        <strain evidence="8 9">G5</strain>
    </source>
</reference>
<feature type="repeat" description="Solcar" evidence="5">
    <location>
        <begin position="259"/>
        <end position="341"/>
    </location>
</feature>
<feature type="repeat" description="Solcar" evidence="5">
    <location>
        <begin position="447"/>
        <end position="535"/>
    </location>
</feature>
<organism evidence="8 9">
    <name type="scientific">Ichthyophthirius multifiliis</name>
    <name type="common">White spot disease agent</name>
    <name type="synonym">Ich</name>
    <dbReference type="NCBI Taxonomy" id="5932"/>
    <lineage>
        <taxon>Eukaryota</taxon>
        <taxon>Sar</taxon>
        <taxon>Alveolata</taxon>
        <taxon>Ciliophora</taxon>
        <taxon>Intramacronucleata</taxon>
        <taxon>Oligohymenophorea</taxon>
        <taxon>Hymenostomatida</taxon>
        <taxon>Ophryoglenina</taxon>
        <taxon>Ichthyophthirius</taxon>
    </lineage>
</organism>
<dbReference type="PANTHER" id="PTHR24089">
    <property type="entry name" value="SOLUTE CARRIER FAMILY 25"/>
    <property type="match status" value="1"/>
</dbReference>
<name>G0R3U0_ICHMU</name>
<keyword evidence="4 5" id="KW-0472">Membrane</keyword>
<proteinExistence type="inferred from homology"/>
<evidence type="ECO:0000256" key="6">
    <source>
        <dbReference type="RuleBase" id="RU000488"/>
    </source>
</evidence>
<dbReference type="SUPFAM" id="SSF103506">
    <property type="entry name" value="Mitochondrial carrier"/>
    <property type="match status" value="2"/>
</dbReference>
<dbReference type="EMBL" id="GL984312">
    <property type="protein sequence ID" value="EGR27872.1"/>
    <property type="molecule type" value="Genomic_DNA"/>
</dbReference>
<dbReference type="RefSeq" id="XP_004027217.1">
    <property type="nucleotide sequence ID" value="XM_004027168.1"/>
</dbReference>
<evidence type="ECO:0000256" key="5">
    <source>
        <dbReference type="PROSITE-ProRule" id="PRU00282"/>
    </source>
</evidence>
<feature type="repeat" description="Solcar" evidence="5">
    <location>
        <begin position="10"/>
        <end position="99"/>
    </location>
</feature>
<accession>G0R3U0</accession>
<comment type="similarity">
    <text evidence="6">Belongs to the mitochondrial carrier (TC 2.A.29) family.</text>
</comment>
<dbReference type="eggNOG" id="KOG0758">
    <property type="taxonomic scope" value="Eukaryota"/>
</dbReference>
<evidence type="ECO:0000313" key="9">
    <source>
        <dbReference type="Proteomes" id="UP000008983"/>
    </source>
</evidence>
<dbReference type="eggNOG" id="KOG0764">
    <property type="taxonomic scope" value="Eukaryota"/>
</dbReference>
<evidence type="ECO:0000256" key="3">
    <source>
        <dbReference type="ARBA" id="ARBA00022737"/>
    </source>
</evidence>
<dbReference type="FunCoup" id="G0R3U0">
    <property type="interactions" value="19"/>
</dbReference>
<evidence type="ECO:0000313" key="8">
    <source>
        <dbReference type="EMBL" id="EGR27872.1"/>
    </source>
</evidence>
<dbReference type="OMA" id="RMAAHQG"/>
<dbReference type="OrthoDB" id="14252at2759"/>
<keyword evidence="3" id="KW-0677">Repeat</keyword>